<keyword evidence="2 7" id="KW-0560">Oxidoreductase</keyword>
<evidence type="ECO:0000313" key="8">
    <source>
        <dbReference type="Proteomes" id="UP001597483"/>
    </source>
</evidence>
<protein>
    <submittedName>
        <fullName evidence="7">TauD/TfdA family dioxygenase</fullName>
        <ecNumber evidence="7">1.14.11.-</ecNumber>
    </submittedName>
</protein>
<accession>A0ABW5HB62</accession>
<dbReference type="SUPFAM" id="SSF51197">
    <property type="entry name" value="Clavaminate synthase-like"/>
    <property type="match status" value="1"/>
</dbReference>
<dbReference type="Pfam" id="PF02668">
    <property type="entry name" value="TauD"/>
    <property type="match status" value="1"/>
</dbReference>
<evidence type="ECO:0000256" key="1">
    <source>
        <dbReference type="ARBA" id="ARBA00001954"/>
    </source>
</evidence>
<dbReference type="RefSeq" id="WP_378307628.1">
    <property type="nucleotide sequence ID" value="NZ_JBHUKS010000016.1"/>
</dbReference>
<dbReference type="InterPro" id="IPR050411">
    <property type="entry name" value="AlphaKG_dependent_hydroxylases"/>
</dbReference>
<evidence type="ECO:0000256" key="3">
    <source>
        <dbReference type="ARBA" id="ARBA00023004"/>
    </source>
</evidence>
<evidence type="ECO:0000256" key="4">
    <source>
        <dbReference type="ARBA" id="ARBA00023194"/>
    </source>
</evidence>
<keyword evidence="7" id="KW-0223">Dioxygenase</keyword>
<evidence type="ECO:0000313" key="7">
    <source>
        <dbReference type="EMBL" id="MFD2470408.1"/>
    </source>
</evidence>
<keyword evidence="3" id="KW-0408">Iron</keyword>
<comment type="caution">
    <text evidence="7">The sequence shown here is derived from an EMBL/GenBank/DDBJ whole genome shotgun (WGS) entry which is preliminary data.</text>
</comment>
<dbReference type="GO" id="GO:0051213">
    <property type="term" value="F:dioxygenase activity"/>
    <property type="evidence" value="ECO:0007669"/>
    <property type="project" value="UniProtKB-KW"/>
</dbReference>
<reference evidence="8" key="1">
    <citation type="journal article" date="2019" name="Int. J. Syst. Evol. Microbiol.">
        <title>The Global Catalogue of Microorganisms (GCM) 10K type strain sequencing project: providing services to taxonomists for standard genome sequencing and annotation.</title>
        <authorList>
            <consortium name="The Broad Institute Genomics Platform"/>
            <consortium name="The Broad Institute Genome Sequencing Center for Infectious Disease"/>
            <person name="Wu L."/>
            <person name="Ma J."/>
        </authorList>
    </citation>
    <scope>NUCLEOTIDE SEQUENCE [LARGE SCALE GENOMIC DNA]</scope>
    <source>
        <strain evidence="8">CGMCC 4.7641</strain>
    </source>
</reference>
<dbReference type="PANTHER" id="PTHR10696:SF56">
    <property type="entry name" value="TAUD_TFDA-LIKE DOMAIN-CONTAINING PROTEIN"/>
    <property type="match status" value="1"/>
</dbReference>
<dbReference type="EC" id="1.14.11.-" evidence="7"/>
<evidence type="ECO:0000256" key="2">
    <source>
        <dbReference type="ARBA" id="ARBA00023002"/>
    </source>
</evidence>
<organism evidence="7 8">
    <name type="scientific">Amycolatopsis silviterrae</name>
    <dbReference type="NCBI Taxonomy" id="1656914"/>
    <lineage>
        <taxon>Bacteria</taxon>
        <taxon>Bacillati</taxon>
        <taxon>Actinomycetota</taxon>
        <taxon>Actinomycetes</taxon>
        <taxon>Pseudonocardiales</taxon>
        <taxon>Pseudonocardiaceae</taxon>
        <taxon>Amycolatopsis</taxon>
    </lineage>
</organism>
<keyword evidence="4" id="KW-0045">Antibiotic biosynthesis</keyword>
<comment type="cofactor">
    <cofactor evidence="1">
        <name>Fe(2+)</name>
        <dbReference type="ChEBI" id="CHEBI:29033"/>
    </cofactor>
</comment>
<gene>
    <name evidence="7" type="ORF">ACFSVL_23670</name>
</gene>
<keyword evidence="8" id="KW-1185">Reference proteome</keyword>
<sequence length="337" mass="36689">MSLSKSLPKTSPPDLDVRPGLPALLRADAGGDPAGWASTHREAVRRLVAENGAVLVRGLGLAEQAVVAAVFGRLADLLMTEREAFAPRTAHPGGVHSSTEWPPNQPMCMHHELSYTLEFPGLMLFACVRPPSSGGVTGVSDSAAVLAALPGDLRTRFERDGWLLTRSFNDEIGASVAEAFGTEDRGAIENYCRANRIEFAWQSDGGLRTRQRRSAIVGHPVTGQRCWFNQIAFLNEWTMAPEVHEYLVDIYGADGLPFNTCFGDGEPIGEDVVQLLNEVYEEHTVREPWEAGDLLLVDNVRTAHSRDAYEGLREVLVGLADPVRLSDCSLASEGKTQ</sequence>
<dbReference type="Gene3D" id="3.60.130.10">
    <property type="entry name" value="Clavaminate synthase-like"/>
    <property type="match status" value="1"/>
</dbReference>
<evidence type="ECO:0000259" key="6">
    <source>
        <dbReference type="Pfam" id="PF02668"/>
    </source>
</evidence>
<proteinExistence type="predicted"/>
<dbReference type="EMBL" id="JBHUKS010000016">
    <property type="protein sequence ID" value="MFD2470408.1"/>
    <property type="molecule type" value="Genomic_DNA"/>
</dbReference>
<feature type="compositionally biased region" description="Low complexity" evidence="5">
    <location>
        <begin position="1"/>
        <end position="13"/>
    </location>
</feature>
<feature type="domain" description="TauD/TfdA-like" evidence="6">
    <location>
        <begin position="26"/>
        <end position="316"/>
    </location>
</feature>
<dbReference type="InterPro" id="IPR003819">
    <property type="entry name" value="TauD/TfdA-like"/>
</dbReference>
<dbReference type="Proteomes" id="UP001597483">
    <property type="component" value="Unassembled WGS sequence"/>
</dbReference>
<feature type="region of interest" description="Disordered" evidence="5">
    <location>
        <begin position="1"/>
        <end position="24"/>
    </location>
</feature>
<dbReference type="InterPro" id="IPR042098">
    <property type="entry name" value="TauD-like_sf"/>
</dbReference>
<name>A0ABW5HB62_9PSEU</name>
<evidence type="ECO:0000256" key="5">
    <source>
        <dbReference type="SAM" id="MobiDB-lite"/>
    </source>
</evidence>
<dbReference type="PANTHER" id="PTHR10696">
    <property type="entry name" value="GAMMA-BUTYROBETAINE HYDROXYLASE-RELATED"/>
    <property type="match status" value="1"/>
</dbReference>